<dbReference type="EMBL" id="CCAZ020000002">
    <property type="protein sequence ID" value="CEG10268.1"/>
    <property type="molecule type" value="Genomic_DNA"/>
</dbReference>
<sequence>MGGAIGEAHRHLDPFPAFAGDRFGGGFQLVGDQAIEQRRILQPAAVVILEEIAQHAAAVGFIGIDADEYGPLVGCADGGLGQHAPDLVGFPLPAIANRLPDLLLTRMIVGVLRRRQGDLLNGSCHETYSATGAESLSLDPKPVTKRSTALSL</sequence>
<evidence type="ECO:0000313" key="2">
    <source>
        <dbReference type="Proteomes" id="UP000035762"/>
    </source>
</evidence>
<reference evidence="1 2" key="1">
    <citation type="journal article" date="2014" name="Genome Announc.">
        <title>Genome Sequence of Afipia felis Strain 76713, Isolated in Hospital Water Using an Amoeba Co-Culture Procedure.</title>
        <authorList>
            <person name="Benamar S."/>
            <person name="La Scola B."/>
            <person name="Croce O."/>
        </authorList>
    </citation>
    <scope>NUCLEOTIDE SEQUENCE [LARGE SCALE GENOMIC DNA]</scope>
    <source>
        <strain evidence="1 2">76713</strain>
    </source>
</reference>
<comment type="caution">
    <text evidence="1">The sequence shown here is derived from an EMBL/GenBank/DDBJ whole genome shotgun (WGS) entry which is preliminary data.</text>
</comment>
<gene>
    <name evidence="1" type="ORF">BN961_03706</name>
</gene>
<proteinExistence type="predicted"/>
<accession>A0A090N8M0</accession>
<organism evidence="1 2">
    <name type="scientific">Afipia felis</name>
    <name type="common">Cat scratch disease bacillus</name>
    <dbReference type="NCBI Taxonomy" id="1035"/>
    <lineage>
        <taxon>Bacteria</taxon>
        <taxon>Pseudomonadati</taxon>
        <taxon>Pseudomonadota</taxon>
        <taxon>Alphaproteobacteria</taxon>
        <taxon>Hyphomicrobiales</taxon>
        <taxon>Nitrobacteraceae</taxon>
        <taxon>Afipia</taxon>
    </lineage>
</organism>
<name>A0A090N8M0_AFIFE</name>
<evidence type="ECO:0000313" key="1">
    <source>
        <dbReference type="EMBL" id="CEG10268.1"/>
    </source>
</evidence>
<keyword evidence="2" id="KW-1185">Reference proteome</keyword>
<dbReference type="Proteomes" id="UP000035762">
    <property type="component" value="Unassembled WGS sequence"/>
</dbReference>
<dbReference type="AlphaFoldDB" id="A0A090N8M0"/>
<protein>
    <submittedName>
        <fullName evidence="1">Uncharacterized protein</fullName>
    </submittedName>
</protein>